<dbReference type="Pfam" id="PF01627">
    <property type="entry name" value="Hpt"/>
    <property type="match status" value="1"/>
</dbReference>
<accession>A0A6I4TER7</accession>
<dbReference type="PANTHER" id="PTHR43395:SF1">
    <property type="entry name" value="CHEMOTAXIS PROTEIN CHEA"/>
    <property type="match status" value="1"/>
</dbReference>
<proteinExistence type="predicted"/>
<dbReference type="InterPro" id="IPR036097">
    <property type="entry name" value="HisK_dim/P_sf"/>
</dbReference>
<dbReference type="PANTHER" id="PTHR43395">
    <property type="entry name" value="SENSOR HISTIDINE KINASE CHEA"/>
    <property type="match status" value="1"/>
</dbReference>
<dbReference type="Pfam" id="PF02518">
    <property type="entry name" value="HATPase_c"/>
    <property type="match status" value="1"/>
</dbReference>
<dbReference type="PROSITE" id="PS50109">
    <property type="entry name" value="HIS_KIN"/>
    <property type="match status" value="1"/>
</dbReference>
<dbReference type="SUPFAM" id="SSF47226">
    <property type="entry name" value="Histidine-containing phosphotransfer domain, HPT domain"/>
    <property type="match status" value="1"/>
</dbReference>
<dbReference type="Pfam" id="PF01584">
    <property type="entry name" value="CheW"/>
    <property type="match status" value="1"/>
</dbReference>
<dbReference type="InterPro" id="IPR003594">
    <property type="entry name" value="HATPase_dom"/>
</dbReference>
<dbReference type="SUPFAM" id="SSF47384">
    <property type="entry name" value="Homodimeric domain of signal transducing histidine kinase"/>
    <property type="match status" value="1"/>
</dbReference>
<evidence type="ECO:0000256" key="5">
    <source>
        <dbReference type="ARBA" id="ARBA00022679"/>
    </source>
</evidence>
<comment type="function">
    <text evidence="8">Involved in the transmission of sensory signals from the chemoreceptors to the flagellar motors. CheA is autophosphorylated; it can transfer its phosphate group to either CheB or CheY.</text>
</comment>
<evidence type="ECO:0000256" key="3">
    <source>
        <dbReference type="ARBA" id="ARBA00021495"/>
    </source>
</evidence>
<feature type="domain" description="CheW-like" evidence="11">
    <location>
        <begin position="397"/>
        <end position="533"/>
    </location>
</feature>
<reference evidence="13 14" key="1">
    <citation type="submission" date="2019-12" db="EMBL/GenBank/DDBJ databases">
        <title>Genomic-based taxomic classification of the family Erythrobacteraceae.</title>
        <authorList>
            <person name="Xu L."/>
        </authorList>
    </citation>
    <scope>NUCLEOTIDE SEQUENCE [LARGE SCALE GENOMIC DNA]</scope>
    <source>
        <strain evidence="13 14">100921-2</strain>
    </source>
</reference>
<dbReference type="InterPro" id="IPR036641">
    <property type="entry name" value="HPT_dom_sf"/>
</dbReference>
<dbReference type="SMART" id="SM00387">
    <property type="entry name" value="HATPase_c"/>
    <property type="match status" value="1"/>
</dbReference>
<dbReference type="Proteomes" id="UP000439522">
    <property type="component" value="Unassembled WGS sequence"/>
</dbReference>
<evidence type="ECO:0000259" key="11">
    <source>
        <dbReference type="PROSITE" id="PS50851"/>
    </source>
</evidence>
<evidence type="ECO:0000256" key="2">
    <source>
        <dbReference type="ARBA" id="ARBA00012438"/>
    </source>
</evidence>
<evidence type="ECO:0000259" key="12">
    <source>
        <dbReference type="PROSITE" id="PS50894"/>
    </source>
</evidence>
<keyword evidence="5" id="KW-0808">Transferase</keyword>
<dbReference type="CDD" id="cd00088">
    <property type="entry name" value="HPT"/>
    <property type="match status" value="1"/>
</dbReference>
<dbReference type="OrthoDB" id="9803176at2"/>
<organism evidence="13 14">
    <name type="scientific">Tsuneonella aeria</name>
    <dbReference type="NCBI Taxonomy" id="1837929"/>
    <lineage>
        <taxon>Bacteria</taxon>
        <taxon>Pseudomonadati</taxon>
        <taxon>Pseudomonadota</taxon>
        <taxon>Alphaproteobacteria</taxon>
        <taxon>Sphingomonadales</taxon>
        <taxon>Erythrobacteraceae</taxon>
        <taxon>Tsuneonella</taxon>
    </lineage>
</organism>
<dbReference type="EMBL" id="WTZA01000002">
    <property type="protein sequence ID" value="MXO75811.1"/>
    <property type="molecule type" value="Genomic_DNA"/>
</dbReference>
<dbReference type="InterPro" id="IPR036890">
    <property type="entry name" value="HATPase_C_sf"/>
</dbReference>
<dbReference type="AlphaFoldDB" id="A0A6I4TER7"/>
<dbReference type="GO" id="GO:0006935">
    <property type="term" value="P:chemotaxis"/>
    <property type="evidence" value="ECO:0007669"/>
    <property type="project" value="InterPro"/>
</dbReference>
<dbReference type="InterPro" id="IPR005467">
    <property type="entry name" value="His_kinase_dom"/>
</dbReference>
<dbReference type="InterPro" id="IPR002545">
    <property type="entry name" value="CheW-lke_dom"/>
</dbReference>
<evidence type="ECO:0000259" key="10">
    <source>
        <dbReference type="PROSITE" id="PS50109"/>
    </source>
</evidence>
<dbReference type="GO" id="GO:0005737">
    <property type="term" value="C:cytoplasm"/>
    <property type="evidence" value="ECO:0007669"/>
    <property type="project" value="InterPro"/>
</dbReference>
<dbReference type="SMART" id="SM00260">
    <property type="entry name" value="CheW"/>
    <property type="match status" value="1"/>
</dbReference>
<evidence type="ECO:0000256" key="9">
    <source>
        <dbReference type="PROSITE-ProRule" id="PRU00110"/>
    </source>
</evidence>
<dbReference type="EC" id="2.7.13.3" evidence="2"/>
<keyword evidence="14" id="KW-1185">Reference proteome</keyword>
<dbReference type="InterPro" id="IPR004105">
    <property type="entry name" value="CheA-like_dim"/>
</dbReference>
<dbReference type="InterPro" id="IPR008207">
    <property type="entry name" value="Sig_transdc_His_kin_Hpt_dom"/>
</dbReference>
<dbReference type="FunFam" id="3.30.565.10:FF:000016">
    <property type="entry name" value="Chemotaxis protein CheA, putative"/>
    <property type="match status" value="1"/>
</dbReference>
<dbReference type="SMART" id="SM01231">
    <property type="entry name" value="H-kinase_dim"/>
    <property type="match status" value="1"/>
</dbReference>
<evidence type="ECO:0000313" key="13">
    <source>
        <dbReference type="EMBL" id="MXO75811.1"/>
    </source>
</evidence>
<dbReference type="PROSITE" id="PS50894">
    <property type="entry name" value="HPT"/>
    <property type="match status" value="1"/>
</dbReference>
<gene>
    <name evidence="13" type="ORF">GRI40_11350</name>
</gene>
<evidence type="ECO:0000256" key="1">
    <source>
        <dbReference type="ARBA" id="ARBA00000085"/>
    </source>
</evidence>
<dbReference type="RefSeq" id="WP_160611695.1">
    <property type="nucleotide sequence ID" value="NZ_WTZA01000002.1"/>
</dbReference>
<evidence type="ECO:0000313" key="14">
    <source>
        <dbReference type="Proteomes" id="UP000439522"/>
    </source>
</evidence>
<evidence type="ECO:0000256" key="6">
    <source>
        <dbReference type="ARBA" id="ARBA00022777"/>
    </source>
</evidence>
<dbReference type="SUPFAM" id="SSF50341">
    <property type="entry name" value="CheW-like"/>
    <property type="match status" value="1"/>
</dbReference>
<sequence length="781" mass="82838">MDDLLAEFLAETREMLTAIGGELVAWEACPADRARLDSVFRFVHTVKGNCGFFDFPRLEALSHAAEDALAEVRAGRRTASPQLVTAVLAIIDRIAAMIDAIETGEELPSRGDEFLIAALAAQDETADYAVVSSPEDAARSTPAAAQRSIRLPVGLLDSVMSNVSDLVLARNDLARRMRGSDGDPAVQGPFERLSAILDQVRESVTRMRMQRIEHLYGALPRLVRDLSAELGKQVLVDLEGGEVELDREMIETIRDPLTHIIRNAIDHGIESPSQRLGAGKREIGTLTISARQSGNRIMLAISDDGRGIDAARLTEKAVAAGIVSAKEAETLSDEARNALVFEPGLSTAAAVTAVSGRGVGMDVVRANIERVGGSITVSSVPGQGTRILVSLPLTLSIVPALTVRAADQMFAIPRSYVDEIVHGRAAHLEFARAGDAVLATIRGRRVACLSLAVQLGLATEFDPSRCTLVLIRLAAGDLFALAVDRIHDHEDLVIKPLAPALTALGVYAGCTLLDDGKPVLMLDIAGLAREAKVIGEAGKRIRIVETSGTVDRAAAIPALLFVGCNGARRAIRLGAIHRVERVEASALDLSGKQPRVVIDDRILALAGVDGPIPEEGLVNILRLSDGGTEVAYLFDRILDTVELADDIVPASAPGPIEGTALVGGLPTDFIDPHWLFATFAAPPRTMERPVCRLDDSDPWARTILAPLIESAGYRVVGDSFEGSADVAIASEAATGDRGPAQAIITLCADPDRAATLPGSFYRYDRAGLLAALTALRSGKAA</sequence>
<dbReference type="Gene3D" id="3.30.565.10">
    <property type="entry name" value="Histidine kinase-like ATPase, C-terminal domain"/>
    <property type="match status" value="1"/>
</dbReference>
<feature type="domain" description="HPt" evidence="12">
    <location>
        <begin position="1"/>
        <end position="101"/>
    </location>
</feature>
<protein>
    <recommendedName>
        <fullName evidence="3">Chemotaxis protein CheA</fullName>
        <ecNumber evidence="2">2.7.13.3</ecNumber>
    </recommendedName>
</protein>
<dbReference type="InterPro" id="IPR036061">
    <property type="entry name" value="CheW-like_dom_sf"/>
</dbReference>
<feature type="domain" description="Histidine kinase" evidence="10">
    <location>
        <begin position="144"/>
        <end position="395"/>
    </location>
</feature>
<dbReference type="SUPFAM" id="SSF55874">
    <property type="entry name" value="ATPase domain of HSP90 chaperone/DNA topoisomerase II/histidine kinase"/>
    <property type="match status" value="1"/>
</dbReference>
<comment type="catalytic activity">
    <reaction evidence="1">
        <text>ATP + protein L-histidine = ADP + protein N-phospho-L-histidine.</text>
        <dbReference type="EC" id="2.7.13.3"/>
    </reaction>
</comment>
<dbReference type="PROSITE" id="PS50851">
    <property type="entry name" value="CHEW"/>
    <property type="match status" value="1"/>
</dbReference>
<dbReference type="InterPro" id="IPR004358">
    <property type="entry name" value="Sig_transdc_His_kin-like_C"/>
</dbReference>
<dbReference type="GO" id="GO:0000155">
    <property type="term" value="F:phosphorelay sensor kinase activity"/>
    <property type="evidence" value="ECO:0007669"/>
    <property type="project" value="InterPro"/>
</dbReference>
<evidence type="ECO:0000256" key="8">
    <source>
        <dbReference type="ARBA" id="ARBA00035100"/>
    </source>
</evidence>
<name>A0A6I4TER7_9SPHN</name>
<keyword evidence="6" id="KW-0418">Kinase</keyword>
<feature type="modified residue" description="Phosphohistidine" evidence="9">
    <location>
        <position position="44"/>
    </location>
</feature>
<dbReference type="CDD" id="cd16916">
    <property type="entry name" value="HATPase_CheA-like"/>
    <property type="match status" value="1"/>
</dbReference>
<keyword evidence="4 9" id="KW-0597">Phosphoprotein</keyword>
<keyword evidence="7" id="KW-0902">Two-component regulatory system</keyword>
<evidence type="ECO:0000256" key="7">
    <source>
        <dbReference type="ARBA" id="ARBA00023012"/>
    </source>
</evidence>
<dbReference type="SMART" id="SM00073">
    <property type="entry name" value="HPT"/>
    <property type="match status" value="1"/>
</dbReference>
<evidence type="ECO:0000256" key="4">
    <source>
        <dbReference type="ARBA" id="ARBA00022553"/>
    </source>
</evidence>
<dbReference type="Gene3D" id="1.20.120.160">
    <property type="entry name" value="HPT domain"/>
    <property type="match status" value="1"/>
</dbReference>
<dbReference type="PRINTS" id="PR00344">
    <property type="entry name" value="BCTRLSENSOR"/>
</dbReference>
<dbReference type="InterPro" id="IPR051315">
    <property type="entry name" value="Bact_Chemotaxis_CheA"/>
</dbReference>
<comment type="caution">
    <text evidence="13">The sequence shown here is derived from an EMBL/GenBank/DDBJ whole genome shotgun (WGS) entry which is preliminary data.</text>
</comment>
<dbReference type="Gene3D" id="2.30.30.40">
    <property type="entry name" value="SH3 Domains"/>
    <property type="match status" value="1"/>
</dbReference>